<dbReference type="Gene3D" id="2.60.40.790">
    <property type="match status" value="1"/>
</dbReference>
<keyword evidence="2" id="KW-1185">Reference proteome</keyword>
<proteinExistence type="predicted"/>
<gene>
    <name evidence="1" type="ORF">B0I26_101461</name>
</gene>
<dbReference type="Proteomes" id="UP000248555">
    <property type="component" value="Unassembled WGS sequence"/>
</dbReference>
<dbReference type="SUPFAM" id="SSF49764">
    <property type="entry name" value="HSP20-like chaperones"/>
    <property type="match status" value="1"/>
</dbReference>
<keyword evidence="1" id="KW-0167">Capsid protein</keyword>
<dbReference type="InterPro" id="IPR008978">
    <property type="entry name" value="HSP20-like_chaperone"/>
</dbReference>
<comment type="caution">
    <text evidence="1">The sequence shown here is derived from an EMBL/GenBank/DDBJ whole genome shotgun (WGS) entry which is preliminary data.</text>
</comment>
<protein>
    <submittedName>
        <fullName evidence="1">Spore coat protein M/HSP20 family protein</fullName>
    </submittedName>
</protein>
<dbReference type="OrthoDB" id="2942082at2"/>
<accession>A0A327YRD8</accession>
<dbReference type="AlphaFoldDB" id="A0A327YRD8"/>
<sequence length="127" mass="14806">MGSKKELNEFDKWLQILLADPFTDYLDETMFRVDVFETGDDYIIEAELPLYAIHQIQVKCYDNVAIIQVYEQKEACKERTVRLPFSLVDRNVQAYFEKGILEVRISKITIGECQENSRNIQISDGGF</sequence>
<name>A0A327YRD8_9BACL</name>
<evidence type="ECO:0000313" key="2">
    <source>
        <dbReference type="Proteomes" id="UP000248555"/>
    </source>
</evidence>
<organism evidence="1 2">
    <name type="scientific">Paranoxybacillus vitaminiphilus</name>
    <dbReference type="NCBI Taxonomy" id="581036"/>
    <lineage>
        <taxon>Bacteria</taxon>
        <taxon>Bacillati</taxon>
        <taxon>Bacillota</taxon>
        <taxon>Bacilli</taxon>
        <taxon>Bacillales</taxon>
        <taxon>Anoxybacillaceae</taxon>
        <taxon>Paranoxybacillus</taxon>
    </lineage>
</organism>
<reference evidence="1 2" key="1">
    <citation type="submission" date="2018-06" db="EMBL/GenBank/DDBJ databases">
        <title>Genomic Encyclopedia of Type Strains, Phase III (KMG-III): the genomes of soil and plant-associated and newly described type strains.</title>
        <authorList>
            <person name="Whitman W."/>
        </authorList>
    </citation>
    <scope>NUCLEOTIDE SEQUENCE [LARGE SCALE GENOMIC DNA]</scope>
    <source>
        <strain evidence="1 2">CGMCC 1.8979</strain>
    </source>
</reference>
<dbReference type="CDD" id="cd06464">
    <property type="entry name" value="ACD_sHsps-like"/>
    <property type="match status" value="1"/>
</dbReference>
<dbReference type="EMBL" id="QLMH01000001">
    <property type="protein sequence ID" value="RAK23500.1"/>
    <property type="molecule type" value="Genomic_DNA"/>
</dbReference>
<evidence type="ECO:0000313" key="1">
    <source>
        <dbReference type="EMBL" id="RAK23500.1"/>
    </source>
</evidence>
<keyword evidence="1" id="KW-0946">Virion</keyword>
<dbReference type="RefSeq" id="WP_111643845.1">
    <property type="nucleotide sequence ID" value="NZ_QLMH01000001.1"/>
</dbReference>